<gene>
    <name evidence="1" type="ORF">F5148DRAFT_1154719</name>
</gene>
<name>A0ACC0TRC1_9AGAM</name>
<evidence type="ECO:0000313" key="1">
    <source>
        <dbReference type="EMBL" id="KAI9434997.1"/>
    </source>
</evidence>
<dbReference type="EMBL" id="JAGFNK010001097">
    <property type="protein sequence ID" value="KAI9434997.1"/>
    <property type="molecule type" value="Genomic_DNA"/>
</dbReference>
<reference evidence="1" key="1">
    <citation type="submission" date="2021-03" db="EMBL/GenBank/DDBJ databases">
        <title>Evolutionary priming and transition to the ectomycorrhizal habit in an iconic lineage of mushroom-forming fungi: is preadaptation a requirement?</title>
        <authorList>
            <consortium name="DOE Joint Genome Institute"/>
            <person name="Looney B.P."/>
            <person name="Miyauchi S."/>
            <person name="Morin E."/>
            <person name="Drula E."/>
            <person name="Courty P.E."/>
            <person name="Chicoki N."/>
            <person name="Fauchery L."/>
            <person name="Kohler A."/>
            <person name="Kuo A."/>
            <person name="LaButti K."/>
            <person name="Pangilinan J."/>
            <person name="Lipzen A."/>
            <person name="Riley R."/>
            <person name="Andreopoulos W."/>
            <person name="He G."/>
            <person name="Johnson J."/>
            <person name="Barry K.W."/>
            <person name="Grigoriev I.V."/>
            <person name="Nagy L."/>
            <person name="Hibbett D."/>
            <person name="Henrissat B."/>
            <person name="Matheny P.B."/>
            <person name="Labbe J."/>
            <person name="Martin A.F."/>
        </authorList>
    </citation>
    <scope>NUCLEOTIDE SEQUENCE</scope>
    <source>
        <strain evidence="1">BPL698</strain>
    </source>
</reference>
<comment type="caution">
    <text evidence="1">The sequence shown here is derived from an EMBL/GenBank/DDBJ whole genome shotgun (WGS) entry which is preliminary data.</text>
</comment>
<keyword evidence="2" id="KW-1185">Reference proteome</keyword>
<sequence length="113" mass="12743">MRNLEKSSKNIKKAFEDQQARATLFDEVEKPEFINLMNFTHCTGPLNIQNMMGSSKQKLEGKVCLSIDAWTSSNQREYGGGSLGNTGAIWSHQKNYCPHNGQCRQQQHPNDVA</sequence>
<proteinExistence type="predicted"/>
<accession>A0ACC0TRC1</accession>
<organism evidence="1 2">
    <name type="scientific">Russula earlei</name>
    <dbReference type="NCBI Taxonomy" id="71964"/>
    <lineage>
        <taxon>Eukaryota</taxon>
        <taxon>Fungi</taxon>
        <taxon>Dikarya</taxon>
        <taxon>Basidiomycota</taxon>
        <taxon>Agaricomycotina</taxon>
        <taxon>Agaricomycetes</taxon>
        <taxon>Russulales</taxon>
        <taxon>Russulaceae</taxon>
        <taxon>Russula</taxon>
    </lineage>
</organism>
<dbReference type="Proteomes" id="UP001207468">
    <property type="component" value="Unassembled WGS sequence"/>
</dbReference>
<protein>
    <submittedName>
        <fullName evidence="1">Uncharacterized protein</fullName>
    </submittedName>
</protein>
<evidence type="ECO:0000313" key="2">
    <source>
        <dbReference type="Proteomes" id="UP001207468"/>
    </source>
</evidence>